<proteinExistence type="inferred from homology"/>
<reference evidence="9 10" key="1">
    <citation type="journal article" date="2023" name="Life. Sci Alliance">
        <title>Evolutionary insights into 3D genome organization and epigenetic landscape of Vigna mungo.</title>
        <authorList>
            <person name="Junaid A."/>
            <person name="Singh B."/>
            <person name="Bhatia S."/>
        </authorList>
    </citation>
    <scope>NUCLEOTIDE SEQUENCE [LARGE SCALE GENOMIC DNA]</scope>
    <source>
        <strain evidence="9">Urdbean</strain>
    </source>
</reference>
<dbReference type="GO" id="GO:0005737">
    <property type="term" value="C:cytoplasm"/>
    <property type="evidence" value="ECO:0007669"/>
    <property type="project" value="UniProtKB-SubCell"/>
</dbReference>
<sequence>MASTVVILVCVGDVEDEVWAAPSGVGGVVSDTLGRRKERFLFLTTRSYRLQAPEHAVAGSKDSLKGESGSKAQHANIHAAKLPVDVPEKLPYLGWFPVVAHFYPTSSQIFQSYNLRFVITEILSTYCPLRGGSCLSLNFILLKRLSWSYSEVFSEFVKGHAVANIIRTTLGPRSMLKMLLDAAGGIVVTNDGNAILHEIDLAHPAAKSMIELSRTQDEEVGDGTTSVIILAGEMLHVAEALIDKSYHPTVICRAYNKALEDAIAVLDRIAMPIDAKDRAEEDDILSYSKRYAEIYIELRLFNNVPHSFRL</sequence>
<evidence type="ECO:0000256" key="8">
    <source>
        <dbReference type="RuleBase" id="RU004187"/>
    </source>
</evidence>
<dbReference type="GO" id="GO:0005524">
    <property type="term" value="F:ATP binding"/>
    <property type="evidence" value="ECO:0007669"/>
    <property type="project" value="UniProtKB-KW"/>
</dbReference>
<dbReference type="FunFam" id="1.10.560.10:FF:000085">
    <property type="entry name" value="T-complex protein 1 subunit gamma"/>
    <property type="match status" value="1"/>
</dbReference>
<dbReference type="Proteomes" id="UP001374535">
    <property type="component" value="Chromosome 9"/>
</dbReference>
<dbReference type="GO" id="GO:0016887">
    <property type="term" value="F:ATP hydrolysis activity"/>
    <property type="evidence" value="ECO:0007669"/>
    <property type="project" value="InterPro"/>
</dbReference>
<dbReference type="Gene3D" id="1.10.560.10">
    <property type="entry name" value="GroEL-like equatorial domain"/>
    <property type="match status" value="1"/>
</dbReference>
<evidence type="ECO:0000256" key="5">
    <source>
        <dbReference type="ARBA" id="ARBA00022741"/>
    </source>
</evidence>
<evidence type="ECO:0000313" key="9">
    <source>
        <dbReference type="EMBL" id="WVY97200.1"/>
    </source>
</evidence>
<dbReference type="AlphaFoldDB" id="A0AAQ3MUG7"/>
<dbReference type="InterPro" id="IPR002423">
    <property type="entry name" value="Cpn60/GroEL/TCP-1"/>
</dbReference>
<dbReference type="GO" id="GO:0140662">
    <property type="term" value="F:ATP-dependent protein folding chaperone"/>
    <property type="evidence" value="ECO:0007669"/>
    <property type="project" value="InterPro"/>
</dbReference>
<dbReference type="GO" id="GO:0051082">
    <property type="term" value="F:unfolded protein binding"/>
    <property type="evidence" value="ECO:0007669"/>
    <property type="project" value="InterPro"/>
</dbReference>
<accession>A0AAQ3MUG7</accession>
<evidence type="ECO:0000313" key="10">
    <source>
        <dbReference type="Proteomes" id="UP001374535"/>
    </source>
</evidence>
<evidence type="ECO:0000256" key="6">
    <source>
        <dbReference type="ARBA" id="ARBA00022840"/>
    </source>
</evidence>
<dbReference type="PROSITE" id="PS00750">
    <property type="entry name" value="TCP1_1"/>
    <property type="match status" value="1"/>
</dbReference>
<dbReference type="InterPro" id="IPR017998">
    <property type="entry name" value="Chaperone_TCP-1"/>
</dbReference>
<comment type="similarity">
    <text evidence="2 8">Belongs to the TCP-1 chaperonin family.</text>
</comment>
<protein>
    <recommendedName>
        <fullName evidence="3">T-complex protein 1 subunit gamma</fullName>
    </recommendedName>
</protein>
<keyword evidence="7 8" id="KW-0143">Chaperone</keyword>
<keyword evidence="10" id="KW-1185">Reference proteome</keyword>
<keyword evidence="4" id="KW-0963">Cytoplasm</keyword>
<dbReference type="PRINTS" id="PR00304">
    <property type="entry name" value="TCOMPLEXTCP1"/>
</dbReference>
<dbReference type="Pfam" id="PF00118">
    <property type="entry name" value="Cpn60_TCP1"/>
    <property type="match status" value="1"/>
</dbReference>
<dbReference type="PROSITE" id="PS00751">
    <property type="entry name" value="TCP1_2"/>
    <property type="match status" value="1"/>
</dbReference>
<name>A0AAQ3MUG7_VIGMU</name>
<dbReference type="EMBL" id="CP144692">
    <property type="protein sequence ID" value="WVY97200.1"/>
    <property type="molecule type" value="Genomic_DNA"/>
</dbReference>
<dbReference type="InterPro" id="IPR002194">
    <property type="entry name" value="Chaperonin_TCP-1_CS"/>
</dbReference>
<dbReference type="InterPro" id="IPR027413">
    <property type="entry name" value="GROEL-like_equatorial_sf"/>
</dbReference>
<keyword evidence="5 8" id="KW-0547">Nucleotide-binding</keyword>
<comment type="subcellular location">
    <subcellularLocation>
        <location evidence="1">Cytoplasm</location>
    </subcellularLocation>
</comment>
<evidence type="ECO:0000256" key="2">
    <source>
        <dbReference type="ARBA" id="ARBA00008020"/>
    </source>
</evidence>
<organism evidence="9 10">
    <name type="scientific">Vigna mungo</name>
    <name type="common">Black gram</name>
    <name type="synonym">Phaseolus mungo</name>
    <dbReference type="NCBI Taxonomy" id="3915"/>
    <lineage>
        <taxon>Eukaryota</taxon>
        <taxon>Viridiplantae</taxon>
        <taxon>Streptophyta</taxon>
        <taxon>Embryophyta</taxon>
        <taxon>Tracheophyta</taxon>
        <taxon>Spermatophyta</taxon>
        <taxon>Magnoliopsida</taxon>
        <taxon>eudicotyledons</taxon>
        <taxon>Gunneridae</taxon>
        <taxon>Pentapetalae</taxon>
        <taxon>rosids</taxon>
        <taxon>fabids</taxon>
        <taxon>Fabales</taxon>
        <taxon>Fabaceae</taxon>
        <taxon>Papilionoideae</taxon>
        <taxon>50 kb inversion clade</taxon>
        <taxon>NPAAA clade</taxon>
        <taxon>indigoferoid/millettioid clade</taxon>
        <taxon>Phaseoleae</taxon>
        <taxon>Vigna</taxon>
    </lineage>
</organism>
<dbReference type="SUPFAM" id="SSF48592">
    <property type="entry name" value="GroEL equatorial domain-like"/>
    <property type="match status" value="1"/>
</dbReference>
<dbReference type="PROSITE" id="PS00995">
    <property type="entry name" value="TCP1_3"/>
    <property type="match status" value="1"/>
</dbReference>
<evidence type="ECO:0000256" key="7">
    <source>
        <dbReference type="ARBA" id="ARBA00023186"/>
    </source>
</evidence>
<evidence type="ECO:0000256" key="4">
    <source>
        <dbReference type="ARBA" id="ARBA00022490"/>
    </source>
</evidence>
<evidence type="ECO:0000256" key="1">
    <source>
        <dbReference type="ARBA" id="ARBA00004496"/>
    </source>
</evidence>
<gene>
    <name evidence="9" type="ORF">V8G54_029351</name>
</gene>
<keyword evidence="6 8" id="KW-0067">ATP-binding</keyword>
<dbReference type="PANTHER" id="PTHR11353">
    <property type="entry name" value="CHAPERONIN"/>
    <property type="match status" value="1"/>
</dbReference>
<evidence type="ECO:0000256" key="3">
    <source>
        <dbReference type="ARBA" id="ARBA00017187"/>
    </source>
</evidence>